<proteinExistence type="predicted"/>
<feature type="domain" description="Glycosyl transferase family 1" evidence="2">
    <location>
        <begin position="213"/>
        <end position="386"/>
    </location>
</feature>
<dbReference type="RefSeq" id="WP_103910477.1">
    <property type="nucleotide sequence ID" value="NZ_FNUZ01000003.1"/>
</dbReference>
<evidence type="ECO:0000313" key="4">
    <source>
        <dbReference type="EMBL" id="SEG24441.1"/>
    </source>
</evidence>
<accession>A0A1H5YJZ9</accession>
<evidence type="ECO:0000313" key="5">
    <source>
        <dbReference type="Proteomes" id="UP000236752"/>
    </source>
</evidence>
<dbReference type="EMBL" id="FNUZ01000003">
    <property type="protein sequence ID" value="SEG24441.1"/>
    <property type="molecule type" value="Genomic_DNA"/>
</dbReference>
<dbReference type="InterPro" id="IPR001296">
    <property type="entry name" value="Glyco_trans_1"/>
</dbReference>
<dbReference type="PANTHER" id="PTHR46401">
    <property type="entry name" value="GLYCOSYLTRANSFERASE WBBK-RELATED"/>
    <property type="match status" value="1"/>
</dbReference>
<evidence type="ECO:0000259" key="3">
    <source>
        <dbReference type="Pfam" id="PF12000"/>
    </source>
</evidence>
<dbReference type="Pfam" id="PF00534">
    <property type="entry name" value="Glycos_transf_1"/>
    <property type="match status" value="1"/>
</dbReference>
<dbReference type="SUPFAM" id="SSF53756">
    <property type="entry name" value="UDP-Glycosyltransferase/glycogen phosphorylase"/>
    <property type="match status" value="1"/>
</dbReference>
<dbReference type="GO" id="GO:0009103">
    <property type="term" value="P:lipopolysaccharide biosynthetic process"/>
    <property type="evidence" value="ECO:0007669"/>
    <property type="project" value="TreeGrafter"/>
</dbReference>
<keyword evidence="1 4" id="KW-0808">Transferase</keyword>
<organism evidence="4 5">
    <name type="scientific">Thalassococcus halodurans</name>
    <dbReference type="NCBI Taxonomy" id="373675"/>
    <lineage>
        <taxon>Bacteria</taxon>
        <taxon>Pseudomonadati</taxon>
        <taxon>Pseudomonadota</taxon>
        <taxon>Alphaproteobacteria</taxon>
        <taxon>Rhodobacterales</taxon>
        <taxon>Roseobacteraceae</taxon>
        <taxon>Thalassococcus</taxon>
    </lineage>
</organism>
<feature type="domain" description="Glycosyl transferase family 4" evidence="3">
    <location>
        <begin position="25"/>
        <end position="194"/>
    </location>
</feature>
<gene>
    <name evidence="4" type="ORF">SAMN04488045_2140</name>
</gene>
<sequence>MKILCIHQNFPGQYKHLAPALAARGDEVMALTPKVDKVGVWNGVRLIPYKVQGQSTKGMHPWLQDFETKLIRGTSCLRAALQLKKQGYEPDVILAHHGWGESLFLKDVWPDAKLGLYCELYHQTDETFTRFDPEFFPKQPVADTQRIRMKNLNNRLHEEVMDAGISPTRFQAETFPSHWQDRLTVSHDGIDTDQVIPNPQARLEVTDGRILSRDDEVITFINRNLEPYRGYHIFMRSLPALLAARPKAHVVLLGGDEVSYGAKAPDGKTWKQIYIDEVRPQISDADWARVHFLGRVPYPRFLSMLQVSRVHVYLTYPFVLSWSLLEAMSAECAIVASSTAPVKEVIKDGETGLLVDFFDKDTLTKTVVDLLENGTQRRALGAAARAFVQENYDLKQICLPRQLAWVDALAETAGRRPQD</sequence>
<evidence type="ECO:0000256" key="1">
    <source>
        <dbReference type="ARBA" id="ARBA00022679"/>
    </source>
</evidence>
<dbReference type="Pfam" id="PF12000">
    <property type="entry name" value="Glyco_trans_4_3"/>
    <property type="match status" value="1"/>
</dbReference>
<evidence type="ECO:0000259" key="2">
    <source>
        <dbReference type="Pfam" id="PF00534"/>
    </source>
</evidence>
<reference evidence="4 5" key="1">
    <citation type="submission" date="2016-10" db="EMBL/GenBank/DDBJ databases">
        <authorList>
            <person name="de Groot N.N."/>
        </authorList>
    </citation>
    <scope>NUCLEOTIDE SEQUENCE [LARGE SCALE GENOMIC DNA]</scope>
    <source>
        <strain evidence="4 5">DSM 26915</strain>
    </source>
</reference>
<dbReference type="InterPro" id="IPR022623">
    <property type="entry name" value="Glyco_trans_4"/>
</dbReference>
<dbReference type="GO" id="GO:0016757">
    <property type="term" value="F:glycosyltransferase activity"/>
    <property type="evidence" value="ECO:0007669"/>
    <property type="project" value="InterPro"/>
</dbReference>
<dbReference type="OrthoDB" id="9793726at2"/>
<name>A0A1H5YJZ9_9RHOB</name>
<dbReference type="PANTHER" id="PTHR46401:SF2">
    <property type="entry name" value="GLYCOSYLTRANSFERASE WBBK-RELATED"/>
    <property type="match status" value="1"/>
</dbReference>
<protein>
    <submittedName>
        <fullName evidence="4">Glycosyltransferase involved in cell wall bisynthesis</fullName>
    </submittedName>
</protein>
<keyword evidence="5" id="KW-1185">Reference proteome</keyword>
<dbReference type="AlphaFoldDB" id="A0A1H5YJZ9"/>
<dbReference type="Gene3D" id="3.40.50.2000">
    <property type="entry name" value="Glycogen Phosphorylase B"/>
    <property type="match status" value="2"/>
</dbReference>
<dbReference type="Proteomes" id="UP000236752">
    <property type="component" value="Unassembled WGS sequence"/>
</dbReference>